<evidence type="ECO:0000256" key="7">
    <source>
        <dbReference type="PIRSR" id="PIRSR602403-1"/>
    </source>
</evidence>
<dbReference type="EMBL" id="JAUKTV010000004">
    <property type="protein sequence ID" value="KAK0739911.1"/>
    <property type="molecule type" value="Genomic_DNA"/>
</dbReference>
<dbReference type="PANTHER" id="PTHR24304:SF2">
    <property type="entry name" value="24-HYDROXYCHOLESTEROL 7-ALPHA-HYDROXYLASE"/>
    <property type="match status" value="1"/>
</dbReference>
<evidence type="ECO:0000313" key="9">
    <source>
        <dbReference type="Proteomes" id="UP001172159"/>
    </source>
</evidence>
<proteinExistence type="inferred from homology"/>
<organism evidence="8 9">
    <name type="scientific">Apiosordaria backusii</name>
    <dbReference type="NCBI Taxonomy" id="314023"/>
    <lineage>
        <taxon>Eukaryota</taxon>
        <taxon>Fungi</taxon>
        <taxon>Dikarya</taxon>
        <taxon>Ascomycota</taxon>
        <taxon>Pezizomycotina</taxon>
        <taxon>Sordariomycetes</taxon>
        <taxon>Sordariomycetidae</taxon>
        <taxon>Sordariales</taxon>
        <taxon>Lasiosphaeriaceae</taxon>
        <taxon>Apiosordaria</taxon>
    </lineage>
</organism>
<dbReference type="Pfam" id="PF00067">
    <property type="entry name" value="p450"/>
    <property type="match status" value="1"/>
</dbReference>
<dbReference type="CDD" id="cd11040">
    <property type="entry name" value="CYP7_CYP8-like"/>
    <property type="match status" value="1"/>
</dbReference>
<evidence type="ECO:0000256" key="3">
    <source>
        <dbReference type="ARBA" id="ARBA00022617"/>
    </source>
</evidence>
<comment type="similarity">
    <text evidence="2">Belongs to the cytochrome P450 family.</text>
</comment>
<comment type="caution">
    <text evidence="8">The sequence shown here is derived from an EMBL/GenBank/DDBJ whole genome shotgun (WGS) entry which is preliminary data.</text>
</comment>
<dbReference type="GO" id="GO:0005506">
    <property type="term" value="F:iron ion binding"/>
    <property type="evidence" value="ECO:0007669"/>
    <property type="project" value="InterPro"/>
</dbReference>
<feature type="binding site" description="axial binding residue" evidence="7">
    <location>
        <position position="397"/>
    </location>
    <ligand>
        <name>heme</name>
        <dbReference type="ChEBI" id="CHEBI:30413"/>
    </ligand>
    <ligandPart>
        <name>Fe</name>
        <dbReference type="ChEBI" id="CHEBI:18248"/>
    </ligandPart>
</feature>
<keyword evidence="6" id="KW-0560">Oxidoreductase</keyword>
<accession>A0AA40EIB6</accession>
<keyword evidence="3 7" id="KW-0349">Heme</keyword>
<keyword evidence="9" id="KW-1185">Reference proteome</keyword>
<comment type="cofactor">
    <cofactor evidence="1 7">
        <name>heme</name>
        <dbReference type="ChEBI" id="CHEBI:30413"/>
    </cofactor>
</comment>
<dbReference type="Gene3D" id="1.10.630.10">
    <property type="entry name" value="Cytochrome P450"/>
    <property type="match status" value="1"/>
</dbReference>
<evidence type="ECO:0000256" key="2">
    <source>
        <dbReference type="ARBA" id="ARBA00010617"/>
    </source>
</evidence>
<evidence type="ECO:0000256" key="4">
    <source>
        <dbReference type="ARBA" id="ARBA00022723"/>
    </source>
</evidence>
<dbReference type="InterPro" id="IPR036396">
    <property type="entry name" value="Cyt_P450_sf"/>
</dbReference>
<gene>
    <name evidence="8" type="ORF">B0T21DRAFT_347169</name>
</gene>
<keyword evidence="6" id="KW-0503">Monooxygenase</keyword>
<sequence>MRNTLSGESRQPFSLQAAGTTFYVISHPKHMSEVFKNTHSFSFHEFVLDILKATGLSPDGIAKTYDLNPDIVDSTVDHFQHPIKNKHFEHLNRQLHITQLSPSSQNDNLASLDQAILSWLQDHLTIPNLQQYSLVQDGLEVDLYKFINEVFTRAGEHAYFGPAFAKINPDMAKEFQIYDALQWKDLYQLPPFLGPELTSIKEKLIAQLKRYFALPQEERHKQNPSWFTPNTELTFDKLGVGERDKAIFFLMLYFAANSNTPKLIFWFLAHLLSSPASYLSKIRSETSPAFTGHDLTDPSYLLNSTNCPTLESFYLEVLRFRSNSASARRVTADTVLPAPGSFVLRKGAKIMIPYRVFHFDESVFGADAKEFNPERWGSLPASARGSVRAFGGGKSICPGRYLAEREVKKAVVLLVRRFDFEVLGKGNDGGEWMPRGDDSRPGVGMMGIEKGGDFRVRISGRE</sequence>
<keyword evidence="5 7" id="KW-0408">Iron</keyword>
<dbReference type="InterPro" id="IPR050529">
    <property type="entry name" value="CYP450_sterol_14alpha_dmase"/>
</dbReference>
<dbReference type="InterPro" id="IPR002403">
    <property type="entry name" value="Cyt_P450_E_grp-IV"/>
</dbReference>
<evidence type="ECO:0000256" key="5">
    <source>
        <dbReference type="ARBA" id="ARBA00023004"/>
    </source>
</evidence>
<dbReference type="SUPFAM" id="SSF48264">
    <property type="entry name" value="Cytochrome P450"/>
    <property type="match status" value="1"/>
</dbReference>
<dbReference type="PANTHER" id="PTHR24304">
    <property type="entry name" value="CYTOCHROME P450 FAMILY 7"/>
    <property type="match status" value="1"/>
</dbReference>
<dbReference type="InterPro" id="IPR001128">
    <property type="entry name" value="Cyt_P450"/>
</dbReference>
<dbReference type="Proteomes" id="UP001172159">
    <property type="component" value="Unassembled WGS sequence"/>
</dbReference>
<evidence type="ECO:0000256" key="6">
    <source>
        <dbReference type="ARBA" id="ARBA00023033"/>
    </source>
</evidence>
<dbReference type="PRINTS" id="PR00465">
    <property type="entry name" value="EP450IV"/>
</dbReference>
<keyword evidence="4 7" id="KW-0479">Metal-binding</keyword>
<name>A0AA40EIB6_9PEZI</name>
<reference evidence="8" key="1">
    <citation type="submission" date="2023-06" db="EMBL/GenBank/DDBJ databases">
        <title>Genome-scale phylogeny and comparative genomics of the fungal order Sordariales.</title>
        <authorList>
            <consortium name="Lawrence Berkeley National Laboratory"/>
            <person name="Hensen N."/>
            <person name="Bonometti L."/>
            <person name="Westerberg I."/>
            <person name="Brannstrom I.O."/>
            <person name="Guillou S."/>
            <person name="Cros-Aarteil S."/>
            <person name="Calhoun S."/>
            <person name="Haridas S."/>
            <person name="Kuo A."/>
            <person name="Mondo S."/>
            <person name="Pangilinan J."/>
            <person name="Riley R."/>
            <person name="Labutti K."/>
            <person name="Andreopoulos B."/>
            <person name="Lipzen A."/>
            <person name="Chen C."/>
            <person name="Yanf M."/>
            <person name="Daum C."/>
            <person name="Ng V."/>
            <person name="Clum A."/>
            <person name="Steindorff A."/>
            <person name="Ohm R."/>
            <person name="Martin F."/>
            <person name="Silar P."/>
            <person name="Natvig D."/>
            <person name="Lalanne C."/>
            <person name="Gautier V."/>
            <person name="Ament-Velasquez S.L."/>
            <person name="Kruys A."/>
            <person name="Hutchinson M.I."/>
            <person name="Powell A.J."/>
            <person name="Barry K."/>
            <person name="Miller A.N."/>
            <person name="Grigoriev I.V."/>
            <person name="Debuchy R."/>
            <person name="Gladieux P."/>
            <person name="Thoren M.H."/>
            <person name="Johannesson H."/>
        </authorList>
    </citation>
    <scope>NUCLEOTIDE SEQUENCE</scope>
    <source>
        <strain evidence="8">CBS 540.89</strain>
    </source>
</reference>
<dbReference type="AlphaFoldDB" id="A0AA40EIB6"/>
<evidence type="ECO:0000313" key="8">
    <source>
        <dbReference type="EMBL" id="KAK0739911.1"/>
    </source>
</evidence>
<dbReference type="GO" id="GO:0008395">
    <property type="term" value="F:steroid hydroxylase activity"/>
    <property type="evidence" value="ECO:0007669"/>
    <property type="project" value="TreeGrafter"/>
</dbReference>
<dbReference type="GO" id="GO:0020037">
    <property type="term" value="F:heme binding"/>
    <property type="evidence" value="ECO:0007669"/>
    <property type="project" value="InterPro"/>
</dbReference>
<evidence type="ECO:0000256" key="1">
    <source>
        <dbReference type="ARBA" id="ARBA00001971"/>
    </source>
</evidence>
<dbReference type="GO" id="GO:0016705">
    <property type="term" value="F:oxidoreductase activity, acting on paired donors, with incorporation or reduction of molecular oxygen"/>
    <property type="evidence" value="ECO:0007669"/>
    <property type="project" value="InterPro"/>
</dbReference>
<protein>
    <submittedName>
        <fullName evidence="8">Cytochrome P450</fullName>
    </submittedName>
</protein>